<dbReference type="Proteomes" id="UP000001551">
    <property type="component" value="Chromosome"/>
</dbReference>
<reference evidence="2 3" key="1">
    <citation type="submission" date="2010-12" db="EMBL/GenBank/DDBJ databases">
        <title>Complete sequence of Ethanoligenens harbinense YUAN-3.</title>
        <authorList>
            <person name="Lucas S."/>
            <person name="Copeland A."/>
            <person name="Lapidus A."/>
            <person name="Cheng J.-F."/>
            <person name="Bruce D."/>
            <person name="Goodwin L."/>
            <person name="Pitluck S."/>
            <person name="Chertkov O."/>
            <person name="Misra M."/>
            <person name="Detter J.C."/>
            <person name="Han C."/>
            <person name="Tapia R."/>
            <person name="Land M."/>
            <person name="Hauser L."/>
            <person name="Jeffries C."/>
            <person name="Kyrpides N."/>
            <person name="Ivanova N."/>
            <person name="Mikhailova N."/>
            <person name="Wang A."/>
            <person name="Mouttaki H."/>
            <person name="He Z."/>
            <person name="Zhou J."/>
            <person name="Hemme C.L."/>
            <person name="Woyke T."/>
        </authorList>
    </citation>
    <scope>NUCLEOTIDE SEQUENCE [LARGE SCALE GENOMIC DNA]</scope>
    <source>
        <strain evidence="3">DSM 18485 / JCM 12961 / CGMCC 1.5033 / YUAN-3</strain>
    </source>
</reference>
<dbReference type="Pfam" id="PF01841">
    <property type="entry name" value="Transglut_core"/>
    <property type="match status" value="1"/>
</dbReference>
<dbReference type="PANTHER" id="PTHR33490">
    <property type="entry name" value="BLR5614 PROTEIN-RELATED"/>
    <property type="match status" value="1"/>
</dbReference>
<dbReference type="eggNOG" id="COG1305">
    <property type="taxonomic scope" value="Bacteria"/>
</dbReference>
<keyword evidence="3" id="KW-1185">Reference proteome</keyword>
<dbReference type="InterPro" id="IPR038765">
    <property type="entry name" value="Papain-like_cys_pep_sf"/>
</dbReference>
<feature type="domain" description="Transglutaminase-like" evidence="1">
    <location>
        <begin position="153"/>
        <end position="211"/>
    </location>
</feature>
<dbReference type="STRING" id="663278.Ethha_0225"/>
<dbReference type="RefSeq" id="WP_013484193.1">
    <property type="nucleotide sequence ID" value="NC_014828.1"/>
</dbReference>
<dbReference type="PANTHER" id="PTHR33490:SF6">
    <property type="entry name" value="SLL1049 PROTEIN"/>
    <property type="match status" value="1"/>
</dbReference>
<dbReference type="KEGG" id="eha:Ethha_0225"/>
<evidence type="ECO:0000313" key="2">
    <source>
        <dbReference type="EMBL" id="ADU25812.1"/>
    </source>
</evidence>
<dbReference type="AlphaFoldDB" id="E6U6S9"/>
<evidence type="ECO:0000259" key="1">
    <source>
        <dbReference type="SMART" id="SM00460"/>
    </source>
</evidence>
<dbReference type="EMBL" id="CP002400">
    <property type="protein sequence ID" value="ADU25812.1"/>
    <property type="molecule type" value="Genomic_DNA"/>
</dbReference>
<dbReference type="Gene3D" id="3.10.620.30">
    <property type="match status" value="1"/>
</dbReference>
<organism evidence="2 3">
    <name type="scientific">Ethanoligenens harbinense (strain DSM 18485 / JCM 12961 / CGMCC 1.5033 / YUAN-3)</name>
    <dbReference type="NCBI Taxonomy" id="663278"/>
    <lineage>
        <taxon>Bacteria</taxon>
        <taxon>Bacillati</taxon>
        <taxon>Bacillota</taxon>
        <taxon>Clostridia</taxon>
        <taxon>Eubacteriales</taxon>
        <taxon>Oscillospiraceae</taxon>
        <taxon>Ethanoligenens</taxon>
    </lineage>
</organism>
<protein>
    <submittedName>
        <fullName evidence="2">Transglutaminase domain-containing protein</fullName>
    </submittedName>
</protein>
<gene>
    <name evidence="2" type="ordered locus">Ethha_0225</name>
</gene>
<sequence length="273" mass="29729">MKRFSFEYRSSIRFSQPVKAHHFRLKCLPGRFAFQHIYHECCAFAGGITPLEGADAFGNRTLAGTIAEPHDLFAFTVSGEALQSFYLLREPLDDLFLYESPLTHMSGAMEAFAQTIPGGGTAAKQASAVCKALQARLTYLPASTDVDMPAADAFAQGKGVCQDYAQIAVALLRGRGIPARYCAGLMPGEGETHAWVEYYDGGAWHGIDPTNDRAIDYGYIKLSHGRDSADCRVDRGCFVGPAEQVEQTLEIHVKVGEQCDQESGNGQPDLPAR</sequence>
<evidence type="ECO:0000313" key="3">
    <source>
        <dbReference type="Proteomes" id="UP000001551"/>
    </source>
</evidence>
<dbReference type="HOGENOM" id="CLU_008973_1_2_9"/>
<accession>E6U6S9</accession>
<dbReference type="SUPFAM" id="SSF54001">
    <property type="entry name" value="Cysteine proteinases"/>
    <property type="match status" value="1"/>
</dbReference>
<dbReference type="InterPro" id="IPR002931">
    <property type="entry name" value="Transglutaminase-like"/>
</dbReference>
<name>E6U6S9_ETHHY</name>
<dbReference type="SMART" id="SM00460">
    <property type="entry name" value="TGc"/>
    <property type="match status" value="1"/>
</dbReference>
<proteinExistence type="predicted"/>